<dbReference type="Proteomes" id="UP001600888">
    <property type="component" value="Unassembled WGS sequence"/>
</dbReference>
<name>A0ABR4EKC2_9PEZI</name>
<proteinExistence type="predicted"/>
<gene>
    <name evidence="1" type="ORF">FJTKL_10268</name>
</gene>
<protein>
    <submittedName>
        <fullName evidence="1">Uncharacterized protein</fullName>
    </submittedName>
</protein>
<accession>A0ABR4EKC2</accession>
<evidence type="ECO:0000313" key="2">
    <source>
        <dbReference type="Proteomes" id="UP001600888"/>
    </source>
</evidence>
<comment type="caution">
    <text evidence="1">The sequence shown here is derived from an EMBL/GenBank/DDBJ whole genome shotgun (WGS) entry which is preliminary data.</text>
</comment>
<organism evidence="1 2">
    <name type="scientific">Diaporthe vaccinii</name>
    <dbReference type="NCBI Taxonomy" id="105482"/>
    <lineage>
        <taxon>Eukaryota</taxon>
        <taxon>Fungi</taxon>
        <taxon>Dikarya</taxon>
        <taxon>Ascomycota</taxon>
        <taxon>Pezizomycotina</taxon>
        <taxon>Sordariomycetes</taxon>
        <taxon>Sordariomycetidae</taxon>
        <taxon>Diaporthales</taxon>
        <taxon>Diaporthaceae</taxon>
        <taxon>Diaporthe</taxon>
        <taxon>Diaporthe eres species complex</taxon>
    </lineage>
</organism>
<reference evidence="1 2" key="1">
    <citation type="submission" date="2024-03" db="EMBL/GenBank/DDBJ databases">
        <title>A high-quality draft genome sequence of Diaporthe vaccinii, a causative agent of upright dieback and viscid rot disease in cranberry plants.</title>
        <authorList>
            <person name="Sarrasin M."/>
            <person name="Lang B.F."/>
            <person name="Burger G."/>
        </authorList>
    </citation>
    <scope>NUCLEOTIDE SEQUENCE [LARGE SCALE GENOMIC DNA]</scope>
    <source>
        <strain evidence="1 2">IS7</strain>
    </source>
</reference>
<dbReference type="EMBL" id="JBAWTH010000046">
    <property type="protein sequence ID" value="KAL2282893.1"/>
    <property type="molecule type" value="Genomic_DNA"/>
</dbReference>
<sequence>MANEVPSMAITIRLQLKLTLRSATFASRTRVLIFCLDTHTRSLACSFSVDSSLFSSICSSLKVGLRGFRPRPGVPGAFMALLSGDLGLIGTAADSLLLLMYPNPISPGCDWGTTFLSPNPLPVDSTGEWMLVASANRGVLGGLPIDDVESGRPLPVVGDRHCDAGLSDDASKERKNKIVVLVGMTTLRREEMCLLVYSVGGARSLTRQRK</sequence>
<keyword evidence="2" id="KW-1185">Reference proteome</keyword>
<evidence type="ECO:0000313" key="1">
    <source>
        <dbReference type="EMBL" id="KAL2282893.1"/>
    </source>
</evidence>